<dbReference type="Gene3D" id="1.10.601.10">
    <property type="entry name" value="RNA Polymerase Primary Sigma Factor"/>
    <property type="match status" value="1"/>
</dbReference>
<dbReference type="InterPro" id="IPR013325">
    <property type="entry name" value="RNA_pol_sigma_r2"/>
</dbReference>
<feature type="short sequence motif" description="Interaction with polymerase core subunit RpoC" evidence="5">
    <location>
        <begin position="339"/>
        <end position="342"/>
    </location>
</feature>
<dbReference type="GO" id="GO:0005737">
    <property type="term" value="C:cytoplasm"/>
    <property type="evidence" value="ECO:0007669"/>
    <property type="project" value="UniProtKB-SubCell"/>
</dbReference>
<dbReference type="GO" id="GO:0003677">
    <property type="term" value="F:DNA binding"/>
    <property type="evidence" value="ECO:0007669"/>
    <property type="project" value="UniProtKB-UniRule"/>
</dbReference>
<dbReference type="NCBIfam" id="TIGR02937">
    <property type="entry name" value="sigma70-ECF"/>
    <property type="match status" value="1"/>
</dbReference>
<dbReference type="Proteomes" id="UP000257323">
    <property type="component" value="Unassembled WGS sequence"/>
</dbReference>
<feature type="region of interest" description="Sigma-70 factor domain-4" evidence="5">
    <location>
        <begin position="483"/>
        <end position="536"/>
    </location>
</feature>
<dbReference type="InterPro" id="IPR000943">
    <property type="entry name" value="RNA_pol_sigma70"/>
</dbReference>
<accession>A0A3E2BPN0</accession>
<dbReference type="Pfam" id="PF04545">
    <property type="entry name" value="Sigma70_r4"/>
    <property type="match status" value="1"/>
</dbReference>
<dbReference type="Pfam" id="PF04542">
    <property type="entry name" value="Sigma70_r2"/>
    <property type="match status" value="1"/>
</dbReference>
<dbReference type="PRINTS" id="PR00046">
    <property type="entry name" value="SIGMA70FCT"/>
</dbReference>
<dbReference type="FunFam" id="1.10.601.10:FF:000001">
    <property type="entry name" value="RNA polymerase sigma factor SigA"/>
    <property type="match status" value="1"/>
</dbReference>
<dbReference type="InterPro" id="IPR007630">
    <property type="entry name" value="RNA_pol_sigma70_r4"/>
</dbReference>
<evidence type="ECO:0000256" key="4">
    <source>
        <dbReference type="ARBA" id="ARBA00023163"/>
    </source>
</evidence>
<dbReference type="InterPro" id="IPR007624">
    <property type="entry name" value="RNA_pol_sigma70_r3"/>
</dbReference>
<keyword evidence="2 5" id="KW-0731">Sigma factor</keyword>
<dbReference type="PROSITE" id="PS00716">
    <property type="entry name" value="SIGMA70_2"/>
    <property type="match status" value="1"/>
</dbReference>
<dbReference type="InterPro" id="IPR014284">
    <property type="entry name" value="RNA_pol_sigma-70_dom"/>
</dbReference>
<comment type="similarity">
    <text evidence="5">Belongs to the sigma-70 factor family. RpoD/SigA subfamily.</text>
</comment>
<dbReference type="PANTHER" id="PTHR30603">
    <property type="entry name" value="RNA POLYMERASE SIGMA FACTOR RPO"/>
    <property type="match status" value="1"/>
</dbReference>
<reference evidence="10 11" key="1">
    <citation type="submission" date="2018-08" db="EMBL/GenBank/DDBJ databases">
        <title>Genome analysis of the thermophilic bacterium of the candidate phylum Aminicenantes from deep subsurface aquifer revealed its physiology and ecological role.</title>
        <authorList>
            <person name="Kadnikov V.V."/>
            <person name="Mardanov A.V."/>
            <person name="Beletsky A.V."/>
            <person name="Karnachuk O.V."/>
            <person name="Ravin N.V."/>
        </authorList>
    </citation>
    <scope>NUCLEOTIDE SEQUENCE [LARGE SCALE GENOMIC DNA]</scope>
    <source>
        <strain evidence="10">BY38</strain>
    </source>
</reference>
<dbReference type="InterPro" id="IPR007627">
    <property type="entry name" value="RNA_pol_sigma70_r2"/>
</dbReference>
<protein>
    <recommendedName>
        <fullName evidence="5">RNA polymerase sigma factor SigA</fullName>
    </recommendedName>
</protein>
<organism evidence="10 11">
    <name type="scientific">Candidatus Saccharicenans subterraneus</name>
    <dbReference type="NCBI Taxonomy" id="2508984"/>
    <lineage>
        <taxon>Bacteria</taxon>
        <taxon>Candidatus Aminicenantota</taxon>
        <taxon>Candidatus Aminicenantia</taxon>
        <taxon>Candidatus Aminicenantales</taxon>
        <taxon>Candidatus Saccharicenantaceae</taxon>
        <taxon>Candidatus Saccharicenans</taxon>
    </lineage>
</organism>
<comment type="subunit">
    <text evidence="5">Interacts transiently with the RNA polymerase catalytic core.</text>
</comment>
<evidence type="ECO:0000256" key="7">
    <source>
        <dbReference type="SAM" id="MobiDB-lite"/>
    </source>
</evidence>
<evidence type="ECO:0000256" key="1">
    <source>
        <dbReference type="ARBA" id="ARBA00023015"/>
    </source>
</evidence>
<evidence type="ECO:0000256" key="5">
    <source>
        <dbReference type="HAMAP-Rule" id="MF_00963"/>
    </source>
</evidence>
<proteinExistence type="inferred from homology"/>
<comment type="caution">
    <text evidence="10">The sequence shown here is derived from an EMBL/GenBank/DDBJ whole genome shotgun (WGS) entry which is preliminary data.</text>
</comment>
<dbReference type="HAMAP" id="MF_00963">
    <property type="entry name" value="Sigma70_RpoD_SigA"/>
    <property type="match status" value="1"/>
</dbReference>
<gene>
    <name evidence="5" type="primary">sigA</name>
    <name evidence="10" type="ORF">OP8BY_1308</name>
</gene>
<dbReference type="InterPro" id="IPR050239">
    <property type="entry name" value="Sigma-70_RNA_pol_init_factors"/>
</dbReference>
<evidence type="ECO:0000259" key="8">
    <source>
        <dbReference type="PROSITE" id="PS00715"/>
    </source>
</evidence>
<keyword evidence="1 5" id="KW-0805">Transcription regulation</keyword>
<dbReference type="NCBIfam" id="TIGR02393">
    <property type="entry name" value="RpoD_Cterm"/>
    <property type="match status" value="1"/>
</dbReference>
<dbReference type="Pfam" id="PF04539">
    <property type="entry name" value="Sigma70_r3"/>
    <property type="match status" value="1"/>
</dbReference>
<dbReference type="EMBL" id="QUAH01000002">
    <property type="protein sequence ID" value="RFT16695.1"/>
    <property type="molecule type" value="Genomic_DNA"/>
</dbReference>
<comment type="subcellular location">
    <subcellularLocation>
        <location evidence="5">Cytoplasm</location>
    </subcellularLocation>
</comment>
<keyword evidence="4 5" id="KW-0804">Transcription</keyword>
<dbReference type="GO" id="GO:0006352">
    <property type="term" value="P:DNA-templated transcription initiation"/>
    <property type="evidence" value="ECO:0007669"/>
    <property type="project" value="UniProtKB-UniRule"/>
</dbReference>
<feature type="region of interest" description="Sigma-70 factor domain-3" evidence="5">
    <location>
        <begin position="394"/>
        <end position="470"/>
    </location>
</feature>
<keyword evidence="5" id="KW-0963">Cytoplasm</keyword>
<comment type="function">
    <text evidence="5">Sigma factors are initiation factors that promote the attachment of RNA polymerase to specific initiation sites and are then released. This sigma factor is the primary sigma factor during exponential growth.</text>
</comment>
<dbReference type="InterPro" id="IPR036388">
    <property type="entry name" value="WH-like_DNA-bd_sf"/>
</dbReference>
<feature type="domain" description="RNA polymerase sigma-70" evidence="8">
    <location>
        <begin position="339"/>
        <end position="352"/>
    </location>
</feature>
<dbReference type="SUPFAM" id="SSF88946">
    <property type="entry name" value="Sigma2 domain of RNA polymerase sigma factors"/>
    <property type="match status" value="1"/>
</dbReference>
<dbReference type="InterPro" id="IPR013324">
    <property type="entry name" value="RNA_pol_sigma_r3/r4-like"/>
</dbReference>
<dbReference type="Pfam" id="PF00140">
    <property type="entry name" value="Sigma70_r1_2"/>
    <property type="match status" value="1"/>
</dbReference>
<dbReference type="AlphaFoldDB" id="A0A3E2BPN0"/>
<feature type="region of interest" description="Sigma-70 factor domain-2" evidence="5">
    <location>
        <begin position="315"/>
        <end position="385"/>
    </location>
</feature>
<dbReference type="CDD" id="cd06171">
    <property type="entry name" value="Sigma70_r4"/>
    <property type="match status" value="1"/>
</dbReference>
<name>A0A3E2BPN0_9BACT</name>
<feature type="domain" description="RNA polymerase sigma-70" evidence="9">
    <location>
        <begin position="508"/>
        <end position="534"/>
    </location>
</feature>
<feature type="region of interest" description="Disordered" evidence="7">
    <location>
        <begin position="1"/>
        <end position="34"/>
    </location>
</feature>
<dbReference type="InterPro" id="IPR012760">
    <property type="entry name" value="RNA_pol_sigma_RpoD_C"/>
</dbReference>
<dbReference type="Gene3D" id="1.10.10.10">
    <property type="entry name" value="Winged helix-like DNA-binding domain superfamily/Winged helix DNA-binding domain"/>
    <property type="match status" value="2"/>
</dbReference>
<evidence type="ECO:0000313" key="11">
    <source>
        <dbReference type="Proteomes" id="UP000257323"/>
    </source>
</evidence>
<dbReference type="PANTHER" id="PTHR30603:SF47">
    <property type="entry name" value="RNA POLYMERASE SIGMA FACTOR SIGD, CHLOROPLASTIC"/>
    <property type="match status" value="1"/>
</dbReference>
<evidence type="ECO:0000313" key="10">
    <source>
        <dbReference type="EMBL" id="RFT16695.1"/>
    </source>
</evidence>
<dbReference type="SUPFAM" id="SSF88659">
    <property type="entry name" value="Sigma3 and sigma4 domains of RNA polymerase sigma factors"/>
    <property type="match status" value="2"/>
</dbReference>
<keyword evidence="3 5" id="KW-0238">DNA-binding</keyword>
<keyword evidence="6" id="KW-0175">Coiled coil</keyword>
<dbReference type="PROSITE" id="PS00715">
    <property type="entry name" value="SIGMA70_1"/>
    <property type="match status" value="1"/>
</dbReference>
<sequence length="560" mass="64737">MVKKTKKDKTISKKKTAKKQQEKSEFMTPEQTLSPEIFNPELDPLFLNKALEPELQQANKLKSISDDFDEFELKDILPKTAKAEASKATEQLESDHDPIKIYFREMGKISLLSQQDEIDLARQMERGKKIQLRALLKTRLAIKDILSLRELAETEPERFLRFFDETEDFEDDAAWKKVKSLRQTLDKFYRLSEKFSGLKPTPRKAFARGRLIIRMYQILEELHLSPEKMAATIGRLRDILQVMNELEEKREEVQLALQKTKPKTAAEALKQKLNRYLAEEKVYRQESGLEASELRRVLRDVSRGEKIQKHAENKLIEANLRLVVSIAKNYVNRGLSLSDLIQEGNLGLMRAVQKFDYHRGFKFSTYATWWIKQSITRAIADQARTIRIPVHMVETINRLKKIHQELVQKTGREPTVQEIAEAVRMPVQKVSKILQDSQELLSLDSPIGDDEESFLKDFVRDVYNPSPADIVIRANLKEQITRALNSLTEREATVIKMRFGIGDGQEHTLEEIGQKLKVTRERVRQIETKALRKLAESTLRDKLKSFSDGSSDQTPGPPRS</sequence>
<evidence type="ECO:0000259" key="9">
    <source>
        <dbReference type="PROSITE" id="PS00716"/>
    </source>
</evidence>
<feature type="compositionally biased region" description="Basic residues" evidence="7">
    <location>
        <begin position="1"/>
        <end position="18"/>
    </location>
</feature>
<feature type="coiled-coil region" evidence="6">
    <location>
        <begin position="236"/>
        <end position="286"/>
    </location>
</feature>
<evidence type="ECO:0000256" key="6">
    <source>
        <dbReference type="SAM" id="Coils"/>
    </source>
</evidence>
<evidence type="ECO:0000256" key="3">
    <source>
        <dbReference type="ARBA" id="ARBA00023125"/>
    </source>
</evidence>
<dbReference type="GO" id="GO:0016987">
    <property type="term" value="F:sigma factor activity"/>
    <property type="evidence" value="ECO:0007669"/>
    <property type="project" value="UniProtKB-UniRule"/>
</dbReference>
<dbReference type="InterPro" id="IPR028630">
    <property type="entry name" value="Sigma70_RpoD"/>
</dbReference>
<feature type="DNA-binding region" description="H-T-H motif" evidence="5">
    <location>
        <begin position="509"/>
        <end position="528"/>
    </location>
</feature>
<evidence type="ECO:0000256" key="2">
    <source>
        <dbReference type="ARBA" id="ARBA00023082"/>
    </source>
</evidence>
<dbReference type="InterPro" id="IPR009042">
    <property type="entry name" value="RNA_pol_sigma70_r1_2"/>
</dbReference>